<accession>A0A1I1Q1K0</accession>
<dbReference type="AlphaFoldDB" id="A0A1I1Q1K0"/>
<protein>
    <recommendedName>
        <fullName evidence="9">Octaprenyl diphosphate synthase</fullName>
        <ecNumber evidence="8">2.5.1.90</ecNumber>
    </recommendedName>
    <alternativeName>
        <fullName evidence="11">All-trans-octaprenyl-diphosphate synthase</fullName>
    </alternativeName>
    <alternativeName>
        <fullName evidence="10">Octaprenyl pyrophosphate synthase</fullName>
    </alternativeName>
</protein>
<organism evidence="13 14">
    <name type="scientific">Thiohalospira halophila DSM 15071</name>
    <dbReference type="NCBI Taxonomy" id="1123397"/>
    <lineage>
        <taxon>Bacteria</taxon>
        <taxon>Pseudomonadati</taxon>
        <taxon>Pseudomonadota</taxon>
        <taxon>Gammaproteobacteria</taxon>
        <taxon>Thiohalospirales</taxon>
        <taxon>Thiohalospiraceae</taxon>
        <taxon>Thiohalospira</taxon>
    </lineage>
</organism>
<keyword evidence="4" id="KW-0479">Metal-binding</keyword>
<comment type="cofactor">
    <cofactor evidence="1">
        <name>Mg(2+)</name>
        <dbReference type="ChEBI" id="CHEBI:18420"/>
    </cofactor>
</comment>
<dbReference type="InterPro" id="IPR008949">
    <property type="entry name" value="Isoprenoid_synthase_dom_sf"/>
</dbReference>
<evidence type="ECO:0000256" key="2">
    <source>
        <dbReference type="ARBA" id="ARBA00006706"/>
    </source>
</evidence>
<dbReference type="CDD" id="cd00685">
    <property type="entry name" value="Trans_IPPS_HT"/>
    <property type="match status" value="1"/>
</dbReference>
<dbReference type="STRING" id="1123397.SAMN05660831_00934"/>
<dbReference type="FunFam" id="1.10.600.10:FF:000002">
    <property type="entry name" value="Octaprenyl diphosphate synthase"/>
    <property type="match status" value="1"/>
</dbReference>
<comment type="function">
    <text evidence="7">Supplies octaprenyl diphosphate, the precursor for the side chain of the isoprenoid quinones ubiquinone and menaquinone.</text>
</comment>
<dbReference type="NCBIfam" id="NF008140">
    <property type="entry name" value="PRK10888.1"/>
    <property type="match status" value="1"/>
</dbReference>
<evidence type="ECO:0000256" key="11">
    <source>
        <dbReference type="ARBA" id="ARBA00083124"/>
    </source>
</evidence>
<evidence type="ECO:0000313" key="13">
    <source>
        <dbReference type="EMBL" id="SFD15929.1"/>
    </source>
</evidence>
<dbReference type="GO" id="GO:0106350">
    <property type="term" value="F:all-trans-octaprenyl-diphosphate synthase activity"/>
    <property type="evidence" value="ECO:0007669"/>
    <property type="project" value="UniProtKB-EC"/>
</dbReference>
<dbReference type="EMBL" id="FOMJ01000002">
    <property type="protein sequence ID" value="SFD15929.1"/>
    <property type="molecule type" value="Genomic_DNA"/>
</dbReference>
<dbReference type="InterPro" id="IPR000092">
    <property type="entry name" value="Polyprenyl_synt"/>
</dbReference>
<evidence type="ECO:0000256" key="12">
    <source>
        <dbReference type="RuleBase" id="RU004466"/>
    </source>
</evidence>
<evidence type="ECO:0000256" key="7">
    <source>
        <dbReference type="ARBA" id="ARBA00055029"/>
    </source>
</evidence>
<dbReference type="SFLD" id="SFLDS00005">
    <property type="entry name" value="Isoprenoid_Synthase_Type_I"/>
    <property type="match status" value="1"/>
</dbReference>
<evidence type="ECO:0000256" key="6">
    <source>
        <dbReference type="ARBA" id="ARBA00051506"/>
    </source>
</evidence>
<comment type="similarity">
    <text evidence="2 12">Belongs to the FPP/GGPP synthase family.</text>
</comment>
<dbReference type="SUPFAM" id="SSF48576">
    <property type="entry name" value="Terpenoid synthases"/>
    <property type="match status" value="1"/>
</dbReference>
<dbReference type="PANTHER" id="PTHR12001">
    <property type="entry name" value="GERANYLGERANYL PYROPHOSPHATE SYNTHASE"/>
    <property type="match status" value="1"/>
</dbReference>
<gene>
    <name evidence="13" type="ORF">SAMN05660831_00934</name>
</gene>
<evidence type="ECO:0000256" key="3">
    <source>
        <dbReference type="ARBA" id="ARBA00022679"/>
    </source>
</evidence>
<dbReference type="PROSITE" id="PS00444">
    <property type="entry name" value="POLYPRENYL_SYNTHASE_2"/>
    <property type="match status" value="1"/>
</dbReference>
<dbReference type="PANTHER" id="PTHR12001:SF69">
    <property type="entry name" value="ALL TRANS-POLYPRENYL-DIPHOSPHATE SYNTHASE PDSS1"/>
    <property type="match status" value="1"/>
</dbReference>
<dbReference type="Pfam" id="PF00348">
    <property type="entry name" value="polyprenyl_synt"/>
    <property type="match status" value="1"/>
</dbReference>
<evidence type="ECO:0000256" key="9">
    <source>
        <dbReference type="ARBA" id="ARBA00072473"/>
    </source>
</evidence>
<evidence type="ECO:0000256" key="1">
    <source>
        <dbReference type="ARBA" id="ARBA00001946"/>
    </source>
</evidence>
<evidence type="ECO:0000313" key="14">
    <source>
        <dbReference type="Proteomes" id="UP000198611"/>
    </source>
</evidence>
<dbReference type="RefSeq" id="WP_093427593.1">
    <property type="nucleotide sequence ID" value="NZ_FOMJ01000002.1"/>
</dbReference>
<dbReference type="InterPro" id="IPR033749">
    <property type="entry name" value="Polyprenyl_synt_CS"/>
</dbReference>
<proteinExistence type="inferred from homology"/>
<comment type="catalytic activity">
    <reaction evidence="6">
        <text>5 isopentenyl diphosphate + (2E,6E)-farnesyl diphosphate = all-trans-octaprenyl diphosphate + 5 diphosphate</text>
        <dbReference type="Rhea" id="RHEA:27798"/>
        <dbReference type="ChEBI" id="CHEBI:33019"/>
        <dbReference type="ChEBI" id="CHEBI:57711"/>
        <dbReference type="ChEBI" id="CHEBI:128769"/>
        <dbReference type="ChEBI" id="CHEBI:175763"/>
        <dbReference type="EC" id="2.5.1.90"/>
    </reaction>
</comment>
<name>A0A1I1Q1K0_9GAMM</name>
<dbReference type="EC" id="2.5.1.90" evidence="8"/>
<dbReference type="GO" id="GO:0008299">
    <property type="term" value="P:isoprenoid biosynthetic process"/>
    <property type="evidence" value="ECO:0007669"/>
    <property type="project" value="InterPro"/>
</dbReference>
<evidence type="ECO:0000256" key="5">
    <source>
        <dbReference type="ARBA" id="ARBA00022842"/>
    </source>
</evidence>
<keyword evidence="14" id="KW-1185">Reference proteome</keyword>
<keyword evidence="5" id="KW-0460">Magnesium</keyword>
<evidence type="ECO:0000256" key="4">
    <source>
        <dbReference type="ARBA" id="ARBA00022723"/>
    </source>
</evidence>
<evidence type="ECO:0000256" key="8">
    <source>
        <dbReference type="ARBA" id="ARBA00066511"/>
    </source>
</evidence>
<keyword evidence="3 12" id="KW-0808">Transferase</keyword>
<dbReference type="OrthoDB" id="9805316at2"/>
<dbReference type="PROSITE" id="PS00723">
    <property type="entry name" value="POLYPRENYL_SYNTHASE_1"/>
    <property type="match status" value="1"/>
</dbReference>
<dbReference type="Gene3D" id="1.10.600.10">
    <property type="entry name" value="Farnesyl Diphosphate Synthase"/>
    <property type="match status" value="1"/>
</dbReference>
<dbReference type="GO" id="GO:0046872">
    <property type="term" value="F:metal ion binding"/>
    <property type="evidence" value="ECO:0007669"/>
    <property type="project" value="UniProtKB-KW"/>
</dbReference>
<sequence>MDLDEIYNLIADDMAEVNTTIRERLSSEVVLINQVGGYIINSGGKRLRPVLTLLCARALGYQGRQHINVAALVEFIHTATLLHDDVVDASELRRGKETANALWGNEASVLVGDFLYTRAFQMMVDVDSMRVMSILAEATNIISEGEVLQLLNCHDADTTEQRYLDVIRYKTAKLFEAAARLSAILAGHDETVEQAMAAYGMHLGTAFQLVDDVLDYSGATGEIGKNIGDDLAEGKPTLPLIHAMRTGNAEQADAVRRAIEKDGRDAIDAVREAIESTGALDYTAQSARDEAARARDALKAIPDSPYKEGLTALATFSVDRSF</sequence>
<reference evidence="13 14" key="1">
    <citation type="submission" date="2016-10" db="EMBL/GenBank/DDBJ databases">
        <authorList>
            <person name="de Groot N.N."/>
        </authorList>
    </citation>
    <scope>NUCLEOTIDE SEQUENCE [LARGE SCALE GENOMIC DNA]</scope>
    <source>
        <strain evidence="13 14">HL3</strain>
    </source>
</reference>
<dbReference type="Proteomes" id="UP000198611">
    <property type="component" value="Unassembled WGS sequence"/>
</dbReference>
<evidence type="ECO:0000256" key="10">
    <source>
        <dbReference type="ARBA" id="ARBA00079637"/>
    </source>
</evidence>